<gene>
    <name evidence="5" type="ORF">FN961_09630</name>
</gene>
<organism evidence="5 6">
    <name type="scientific">Shewanella hanedai</name>
    <name type="common">Alteromonas hanedai</name>
    <dbReference type="NCBI Taxonomy" id="25"/>
    <lineage>
        <taxon>Bacteria</taxon>
        <taxon>Pseudomonadati</taxon>
        <taxon>Pseudomonadota</taxon>
        <taxon>Gammaproteobacteria</taxon>
        <taxon>Alteromonadales</taxon>
        <taxon>Shewanellaceae</taxon>
        <taxon>Shewanella</taxon>
    </lineage>
</organism>
<dbReference type="NCBIfam" id="TIGR03507">
    <property type="entry name" value="decahem_SO1788"/>
    <property type="match status" value="1"/>
</dbReference>
<dbReference type="PANTHER" id="PTHR35038:SF6">
    <property type="entry name" value="SURFACE LOCALIZED DECAHEME CYTOCHROME C LIPOPROTEIN"/>
    <property type="match status" value="1"/>
</dbReference>
<dbReference type="PANTHER" id="PTHR35038">
    <property type="entry name" value="DISSIMILATORY SULFITE REDUCTASE SIRA"/>
    <property type="match status" value="1"/>
</dbReference>
<dbReference type="AlphaFoldDB" id="A0A553JQL7"/>
<feature type="chain" id="PRO_5022116086" evidence="2">
    <location>
        <begin position="27"/>
        <end position="765"/>
    </location>
</feature>
<evidence type="ECO:0000313" key="5">
    <source>
        <dbReference type="EMBL" id="TRY14681.1"/>
    </source>
</evidence>
<feature type="domain" description="Decaheme cytochrome c component MtrC/MtrF" evidence="3">
    <location>
        <begin position="65"/>
        <end position="166"/>
    </location>
</feature>
<dbReference type="Gene3D" id="1.10.720.180">
    <property type="match status" value="1"/>
</dbReference>
<dbReference type="Pfam" id="PF22111">
    <property type="entry name" value="MtrC-MtrF_N"/>
    <property type="match status" value="1"/>
</dbReference>
<dbReference type="InterPro" id="IPR036280">
    <property type="entry name" value="Multihaem_cyt_sf"/>
</dbReference>
<dbReference type="SUPFAM" id="SSF48695">
    <property type="entry name" value="Multiheme cytochromes"/>
    <property type="match status" value="2"/>
</dbReference>
<reference evidence="6" key="1">
    <citation type="submission" date="2019-07" db="EMBL/GenBank/DDBJ databases">
        <title>Shewanella sp. YLB-08 draft genomic sequence.</title>
        <authorList>
            <person name="Yu L."/>
        </authorList>
    </citation>
    <scope>NUCLEOTIDE SEQUENCE [LARGE SCALE GENOMIC DNA]</scope>
    <source>
        <strain evidence="6">JCM 20706</strain>
    </source>
</reference>
<dbReference type="PROSITE" id="PS51257">
    <property type="entry name" value="PROKAR_LIPOPROTEIN"/>
    <property type="match status" value="1"/>
</dbReference>
<evidence type="ECO:0000256" key="1">
    <source>
        <dbReference type="ARBA" id="ARBA00022729"/>
    </source>
</evidence>
<sequence>MMSTKKFTTKLCYAALLTACSMSMLACSDGEDGKTGEDGKPGNDVTTQAKALTVTIDKTSITDNILSINFSAENEQAIPVVKIAAIKIDAAQLLPQALGERSQWQKLASETCSPEKSCDGTLVDNMDGSYVYTMHASLVAGDISHDAEFTQRLLFKVLETDNIPATEVINDFKVNGSEVTDNRGIINGDSCLSCHDDIASIKHGGENIENCASCHASNNMTDPAKVWPVLAHTAHIGITPQALGNCTTCHAKESSDSQPQATNWNQVPTRETCSSCHDMATNPVYDHLTQPDNGNCLTCHSPENTYNVHLGKSEKAMAEDERNIVNISLEQAKLVEKAGQHFAEISFSLLDRQGQRISVPNNNPADALWIKNLQLYVNWGTSVDFTTSRGYSIFVKSNKKDITQDGSDGITPTGERARTPLEKSEGNVFTYLMGPVVTQDQFSGDLLADAGFITNRLIYCFDDAQNLVSCDQAGHAKNAEANKRWFFNKDGLTDAPEAKRPLIVSNKTCGTCHGYDEFNDNSELACRSCHSRNTNINKELADTTCFSGHDHDELGEHVRPFEERAMVPGGKPGFLSSTADIIDPCLACHNPNTPPTQAIREMHTKPSDWDYVEQLTVSHPDHKVWMHSLHTNQRVTQDRENGVRNIEFPADKANCYRCHEGDTFGVERLTAVGRPLALDLDYNPDSRASPAIDITVDAYSSPVSATCYACHAKQEDADGKLVINKAVRAHMEQNGGRFGVAANELQVEACAVCHSVDNLKKVHNL</sequence>
<dbReference type="OrthoDB" id="9146465at2"/>
<protein>
    <submittedName>
        <fullName evidence="5">OmcA/MtrC family decaheme c-type cytochrome</fullName>
    </submittedName>
</protein>
<feature type="domain" description="Outer membrane cytochrome MtrC/MtrF-like" evidence="4">
    <location>
        <begin position="183"/>
        <end position="309"/>
    </location>
</feature>
<evidence type="ECO:0000313" key="6">
    <source>
        <dbReference type="Proteomes" id="UP000318126"/>
    </source>
</evidence>
<dbReference type="InterPro" id="IPR054337">
    <property type="entry name" value="Mtrc-MtrF-like_dom_II/IV"/>
</dbReference>
<dbReference type="Pfam" id="PF22113">
    <property type="entry name" value="Mtrc-MtrF_II-IV_dom"/>
    <property type="match status" value="2"/>
</dbReference>
<comment type="caution">
    <text evidence="5">The sequence shown here is derived from an EMBL/GenBank/DDBJ whole genome shotgun (WGS) entry which is preliminary data.</text>
</comment>
<keyword evidence="1 2" id="KW-0732">Signal</keyword>
<dbReference type="GO" id="GO:0016491">
    <property type="term" value="F:oxidoreductase activity"/>
    <property type="evidence" value="ECO:0007669"/>
    <property type="project" value="TreeGrafter"/>
</dbReference>
<evidence type="ECO:0000256" key="2">
    <source>
        <dbReference type="SAM" id="SignalP"/>
    </source>
</evidence>
<dbReference type="InterPro" id="IPR020014">
    <property type="entry name" value="Decahaem_cyt-c_OmcA/MtrC"/>
</dbReference>
<accession>A0A553JQL7</accession>
<evidence type="ECO:0000259" key="4">
    <source>
        <dbReference type="Pfam" id="PF22113"/>
    </source>
</evidence>
<keyword evidence="6" id="KW-1185">Reference proteome</keyword>
<evidence type="ECO:0000259" key="3">
    <source>
        <dbReference type="Pfam" id="PF22111"/>
    </source>
</evidence>
<dbReference type="InterPro" id="IPR051829">
    <property type="entry name" value="Multiheme_Cytochr_ET"/>
</dbReference>
<dbReference type="EMBL" id="VKGK01000009">
    <property type="protein sequence ID" value="TRY14681.1"/>
    <property type="molecule type" value="Genomic_DNA"/>
</dbReference>
<feature type="domain" description="Outer membrane cytochrome MtrC/MtrF-like" evidence="4">
    <location>
        <begin position="581"/>
        <end position="764"/>
    </location>
</feature>
<feature type="signal peptide" evidence="2">
    <location>
        <begin position="1"/>
        <end position="26"/>
    </location>
</feature>
<dbReference type="Proteomes" id="UP000318126">
    <property type="component" value="Unassembled WGS sequence"/>
</dbReference>
<dbReference type="InterPro" id="IPR054334">
    <property type="entry name" value="MtrC-MtrF_dom_I"/>
</dbReference>
<name>A0A553JQL7_SHEHA</name>
<proteinExistence type="predicted"/>